<keyword evidence="2" id="KW-1185">Reference proteome</keyword>
<proteinExistence type="predicted"/>
<reference evidence="1" key="1">
    <citation type="submission" date="2025-08" db="UniProtKB">
        <authorList>
            <consortium name="Ensembl"/>
        </authorList>
    </citation>
    <scope>IDENTIFICATION</scope>
</reference>
<name>A0A8C0EQA4_BUBBB</name>
<organism evidence="1 2">
    <name type="scientific">Bubo bubo</name>
    <name type="common">Eurasian eagle-owl</name>
    <name type="synonym">Strix bubo</name>
    <dbReference type="NCBI Taxonomy" id="30461"/>
    <lineage>
        <taxon>Eukaryota</taxon>
        <taxon>Metazoa</taxon>
        <taxon>Chordata</taxon>
        <taxon>Craniata</taxon>
        <taxon>Vertebrata</taxon>
        <taxon>Euteleostomi</taxon>
        <taxon>Archelosauria</taxon>
        <taxon>Archosauria</taxon>
        <taxon>Dinosauria</taxon>
        <taxon>Saurischia</taxon>
        <taxon>Theropoda</taxon>
        <taxon>Coelurosauria</taxon>
        <taxon>Aves</taxon>
        <taxon>Neognathae</taxon>
        <taxon>Neoaves</taxon>
        <taxon>Telluraves</taxon>
        <taxon>Strigiformes</taxon>
        <taxon>Strigidae</taxon>
        <taxon>Bubo</taxon>
    </lineage>
</organism>
<reference evidence="1" key="2">
    <citation type="submission" date="2025-09" db="UniProtKB">
        <authorList>
            <consortium name="Ensembl"/>
        </authorList>
    </citation>
    <scope>IDENTIFICATION</scope>
</reference>
<dbReference type="AlphaFoldDB" id="A0A8C0EQA4"/>
<protein>
    <submittedName>
        <fullName evidence="1">Uncharacterized protein</fullName>
    </submittedName>
</protein>
<dbReference type="Ensembl" id="ENSBOBT00000008490.1">
    <property type="protein sequence ID" value="ENSBOBP00000008276.1"/>
    <property type="gene ID" value="ENSBOBG00000005400.1"/>
</dbReference>
<dbReference type="Proteomes" id="UP000694567">
    <property type="component" value="Unplaced"/>
</dbReference>
<sequence length="63" mass="6812">MAVAETQLYAKVSNKHRSKSSSVLLESLLAKGFPAHIAAISLPFSLKIKQVEKAPFVSAVLLF</sequence>
<evidence type="ECO:0000313" key="1">
    <source>
        <dbReference type="Ensembl" id="ENSBOBP00000008276.1"/>
    </source>
</evidence>
<accession>A0A8C0EQA4</accession>
<evidence type="ECO:0000313" key="2">
    <source>
        <dbReference type="Proteomes" id="UP000694567"/>
    </source>
</evidence>